<comment type="caution">
    <text evidence="2">The sequence shown here is derived from an EMBL/GenBank/DDBJ whole genome shotgun (WGS) entry which is preliminary data.</text>
</comment>
<keyword evidence="1" id="KW-1133">Transmembrane helix</keyword>
<proteinExistence type="predicted"/>
<dbReference type="PANTHER" id="PTHR36464:SF1">
    <property type="entry name" value="PROTEIN BEAN1"/>
    <property type="match status" value="1"/>
</dbReference>
<dbReference type="OrthoDB" id="9085892at2759"/>
<evidence type="ECO:0000256" key="1">
    <source>
        <dbReference type="SAM" id="Phobius"/>
    </source>
</evidence>
<accession>A0A9Q0XGH9</accession>
<keyword evidence="1" id="KW-0812">Transmembrane</keyword>
<feature type="transmembrane region" description="Helical" evidence="1">
    <location>
        <begin position="6"/>
        <end position="29"/>
    </location>
</feature>
<dbReference type="PANTHER" id="PTHR36464">
    <property type="entry name" value="PROTEIN BEAN1"/>
    <property type="match status" value="1"/>
</dbReference>
<dbReference type="EMBL" id="JAPFRF010000013">
    <property type="protein sequence ID" value="KAJ7311976.1"/>
    <property type="molecule type" value="Genomic_DNA"/>
</dbReference>
<organism evidence="2 3">
    <name type="scientific">Phrynocephalus forsythii</name>
    <dbReference type="NCBI Taxonomy" id="171643"/>
    <lineage>
        <taxon>Eukaryota</taxon>
        <taxon>Metazoa</taxon>
        <taxon>Chordata</taxon>
        <taxon>Craniata</taxon>
        <taxon>Vertebrata</taxon>
        <taxon>Euteleostomi</taxon>
        <taxon>Lepidosauria</taxon>
        <taxon>Squamata</taxon>
        <taxon>Bifurcata</taxon>
        <taxon>Unidentata</taxon>
        <taxon>Episquamata</taxon>
        <taxon>Toxicofera</taxon>
        <taxon>Iguania</taxon>
        <taxon>Acrodonta</taxon>
        <taxon>Agamidae</taxon>
        <taxon>Agaminae</taxon>
        <taxon>Phrynocephalus</taxon>
    </lineage>
</organism>
<reference evidence="2" key="1">
    <citation type="journal article" date="2023" name="DNA Res.">
        <title>Chromosome-level genome assembly of Phrynocephalus forsythii using third-generation DNA sequencing and Hi-C analysis.</title>
        <authorList>
            <person name="Qi Y."/>
            <person name="Zhao W."/>
            <person name="Zhao Y."/>
            <person name="Niu C."/>
            <person name="Cao S."/>
            <person name="Zhang Y."/>
        </authorList>
    </citation>
    <scope>NUCLEOTIDE SEQUENCE</scope>
    <source>
        <tissue evidence="2">Muscle</tissue>
    </source>
</reference>
<keyword evidence="3" id="KW-1185">Reference proteome</keyword>
<protein>
    <submittedName>
        <fullName evidence="2">Uncharacterized protein</fullName>
    </submittedName>
</protein>
<gene>
    <name evidence="2" type="ORF">JRQ81_006301</name>
</gene>
<evidence type="ECO:0000313" key="2">
    <source>
        <dbReference type="EMBL" id="KAJ7311976.1"/>
    </source>
</evidence>
<dbReference type="InterPro" id="IPR039352">
    <property type="entry name" value="BEAN1"/>
</dbReference>
<sequence>MLDSSLLVAGVVIGVVLFLSCVAIIIGSLRNKRCFQHLQLQRDARYTPNCFSYGSSTGEIRSSCTEEFPPDFYFSSYIETLPQADITYPDSPPRYDECLGPGAAQICLPTDDPPPYSLIDPCQRNELAINMSGEEEELPYGTVMERNAGYLIGLQDSQQPISSVSLSSSLSMEAAPPYETVVHELSFPLPLAPLDRLKNSRDWYQTFFNRII</sequence>
<dbReference type="AlphaFoldDB" id="A0A9Q0XGH9"/>
<dbReference type="Proteomes" id="UP001142489">
    <property type="component" value="Unassembled WGS sequence"/>
</dbReference>
<name>A0A9Q0XGH9_9SAUR</name>
<evidence type="ECO:0000313" key="3">
    <source>
        <dbReference type="Proteomes" id="UP001142489"/>
    </source>
</evidence>
<keyword evidence="1" id="KW-0472">Membrane</keyword>